<dbReference type="SUPFAM" id="SSF51735">
    <property type="entry name" value="NAD(P)-binding Rossmann-fold domains"/>
    <property type="match status" value="1"/>
</dbReference>
<dbReference type="PANTHER" id="PTHR43157:SF31">
    <property type="entry name" value="PHOSPHATIDYLINOSITOL-GLYCAN BIOSYNTHESIS CLASS F PROTEIN"/>
    <property type="match status" value="1"/>
</dbReference>
<evidence type="ECO:0000256" key="1">
    <source>
        <dbReference type="ARBA" id="ARBA00023002"/>
    </source>
</evidence>
<keyword evidence="1" id="KW-0560">Oxidoreductase</keyword>
<accession>A0A7R8W703</accession>
<dbReference type="InterPro" id="IPR036291">
    <property type="entry name" value="NAD(P)-bd_dom_sf"/>
</dbReference>
<dbReference type="AlphaFoldDB" id="A0A7R8W703"/>
<proteinExistence type="predicted"/>
<dbReference type="Gene3D" id="3.40.50.720">
    <property type="entry name" value="NAD(P)-binding Rossmann-like Domain"/>
    <property type="match status" value="1"/>
</dbReference>
<reference evidence="2" key="1">
    <citation type="submission" date="2020-11" db="EMBL/GenBank/DDBJ databases">
        <authorList>
            <person name="Tran Van P."/>
        </authorList>
    </citation>
    <scope>NUCLEOTIDE SEQUENCE</scope>
</reference>
<dbReference type="InterPro" id="IPR002347">
    <property type="entry name" value="SDR_fam"/>
</dbReference>
<gene>
    <name evidence="2" type="ORF">CTOB1V02_LOCUS4070</name>
</gene>
<dbReference type="PRINTS" id="PR00081">
    <property type="entry name" value="GDHRDH"/>
</dbReference>
<protein>
    <submittedName>
        <fullName evidence="2">Uncharacterized protein</fullName>
    </submittedName>
</protein>
<dbReference type="GO" id="GO:0016491">
    <property type="term" value="F:oxidoreductase activity"/>
    <property type="evidence" value="ECO:0007669"/>
    <property type="project" value="UniProtKB-KW"/>
</dbReference>
<name>A0A7R8W703_9CRUS</name>
<sequence>MVEPLSSCCFGKAKSSATLHGKTVLVTGANTGIGLETSLDLARRGGRIIMACRNLDRANKAAEVIREKVPDADLNLMKLDTSSLESVRQFAAEFSNQENRLDILILNAGIRAPLKRTITDDGLELTMATNHYGHFLLTMLLLDLIIRSQPSRIVIVSSSGHLFGKIDLQDTTYENKGHYKTFLAYCDSKLANVLFAKALAKKLSGTERWIEGTMKTEIFMAIQDTDERFKGQIVTGRRPASFRQIFQQAGVFEGGKENGRTGSGGLSSCAARGEL</sequence>
<dbReference type="EMBL" id="OB660759">
    <property type="protein sequence ID" value="CAD7226145.1"/>
    <property type="molecule type" value="Genomic_DNA"/>
</dbReference>
<evidence type="ECO:0000313" key="2">
    <source>
        <dbReference type="EMBL" id="CAD7226145.1"/>
    </source>
</evidence>
<dbReference type="Pfam" id="PF00106">
    <property type="entry name" value="adh_short"/>
    <property type="match status" value="1"/>
</dbReference>
<dbReference type="OrthoDB" id="191139at2759"/>
<organism evidence="2">
    <name type="scientific">Cyprideis torosa</name>
    <dbReference type="NCBI Taxonomy" id="163714"/>
    <lineage>
        <taxon>Eukaryota</taxon>
        <taxon>Metazoa</taxon>
        <taxon>Ecdysozoa</taxon>
        <taxon>Arthropoda</taxon>
        <taxon>Crustacea</taxon>
        <taxon>Oligostraca</taxon>
        <taxon>Ostracoda</taxon>
        <taxon>Podocopa</taxon>
        <taxon>Podocopida</taxon>
        <taxon>Cytherocopina</taxon>
        <taxon>Cytheroidea</taxon>
        <taxon>Cytherideidae</taxon>
        <taxon>Cyprideis</taxon>
    </lineage>
</organism>
<dbReference type="PANTHER" id="PTHR43157">
    <property type="entry name" value="PHOSPHATIDYLINOSITOL-GLYCAN BIOSYNTHESIS CLASS F PROTEIN-RELATED"/>
    <property type="match status" value="1"/>
</dbReference>